<name>A0A6A4J9X8_APOLU</name>
<reference evidence="3" key="1">
    <citation type="journal article" date="2021" name="Mol. Ecol. Resour.">
        <title>Apolygus lucorum genome provides insights into omnivorousness and mesophyll feeding.</title>
        <authorList>
            <person name="Liu Y."/>
            <person name="Liu H."/>
            <person name="Wang H."/>
            <person name="Huang T."/>
            <person name="Liu B."/>
            <person name="Yang B."/>
            <person name="Yin L."/>
            <person name="Li B."/>
            <person name="Zhang Y."/>
            <person name="Zhang S."/>
            <person name="Jiang F."/>
            <person name="Zhang X."/>
            <person name="Ren Y."/>
            <person name="Wang B."/>
            <person name="Wang S."/>
            <person name="Lu Y."/>
            <person name="Wu K."/>
            <person name="Fan W."/>
            <person name="Wang G."/>
        </authorList>
    </citation>
    <scope>NUCLEOTIDE SEQUENCE</scope>
    <source>
        <strain evidence="3">12Hb</strain>
    </source>
</reference>
<dbReference type="PRINTS" id="PR00320">
    <property type="entry name" value="GPROTEINBRPT"/>
</dbReference>
<dbReference type="PANTHER" id="PTHR19855">
    <property type="entry name" value="WD40 REPEAT PROTEIN 12, 37"/>
    <property type="match status" value="1"/>
</dbReference>
<comment type="function">
    <text evidence="1">Required for maturation of ribosomal RNAs and formation of the large ribosomal subunit.</text>
</comment>
<dbReference type="SMART" id="SM00320">
    <property type="entry name" value="WD40"/>
    <property type="match status" value="7"/>
</dbReference>
<dbReference type="InterPro" id="IPR019775">
    <property type="entry name" value="WD40_repeat_CS"/>
</dbReference>
<dbReference type="FunFam" id="2.130.10.10:FF:001898">
    <property type="entry name" value="Ribosome biogenesis protein WDR12 homolog"/>
    <property type="match status" value="1"/>
</dbReference>
<dbReference type="InterPro" id="IPR012972">
    <property type="entry name" value="NLE"/>
</dbReference>
<dbReference type="InterPro" id="IPR028599">
    <property type="entry name" value="WDR12/Ytm1"/>
</dbReference>
<comment type="similarity">
    <text evidence="1">Belongs to the WD repeat WDR12/YTM1 family.</text>
</comment>
<gene>
    <name evidence="3" type="ORF">GE061_006786</name>
</gene>
<dbReference type="PROSITE" id="PS50294">
    <property type="entry name" value="WD_REPEATS_REGION"/>
    <property type="match status" value="3"/>
</dbReference>
<dbReference type="InterPro" id="IPR001680">
    <property type="entry name" value="WD40_rpt"/>
</dbReference>
<dbReference type="InterPro" id="IPR036322">
    <property type="entry name" value="WD40_repeat_dom_sf"/>
</dbReference>
<dbReference type="InterPro" id="IPR015943">
    <property type="entry name" value="WD40/YVTN_repeat-like_dom_sf"/>
</dbReference>
<dbReference type="CDD" id="cd00200">
    <property type="entry name" value="WD40"/>
    <property type="match status" value="1"/>
</dbReference>
<feature type="domain" description="NLE" evidence="2">
    <location>
        <begin position="10"/>
        <end position="76"/>
    </location>
</feature>
<dbReference type="GO" id="GO:0005654">
    <property type="term" value="C:nucleoplasm"/>
    <property type="evidence" value="ECO:0007669"/>
    <property type="project" value="UniProtKB-SubCell"/>
</dbReference>
<dbReference type="GO" id="GO:0000463">
    <property type="term" value="P:maturation of LSU-rRNA from tricistronic rRNA transcript (SSU-rRNA, 5.8S rRNA, LSU-rRNA)"/>
    <property type="evidence" value="ECO:0007669"/>
    <property type="project" value="UniProtKB-UniRule"/>
</dbReference>
<evidence type="ECO:0000313" key="3">
    <source>
        <dbReference type="EMBL" id="KAF6198764.1"/>
    </source>
</evidence>
<proteinExistence type="inferred from homology"/>
<keyword evidence="1" id="KW-0698">rRNA processing</keyword>
<dbReference type="InterPro" id="IPR020472">
    <property type="entry name" value="WD40_PAC1"/>
</dbReference>
<dbReference type="Proteomes" id="UP000466442">
    <property type="component" value="Unassembled WGS sequence"/>
</dbReference>
<protein>
    <recommendedName>
        <fullName evidence="1">Ribosome biogenesis protein WDR12 homolog</fullName>
    </recommendedName>
</protein>
<accession>A0A6A4J9X8</accession>
<dbReference type="GO" id="GO:0030687">
    <property type="term" value="C:preribosome, large subunit precursor"/>
    <property type="evidence" value="ECO:0007669"/>
    <property type="project" value="UniProtKB-UniRule"/>
</dbReference>
<dbReference type="PROSITE" id="PS00678">
    <property type="entry name" value="WD_REPEATS_1"/>
    <property type="match status" value="2"/>
</dbReference>
<keyword evidence="4" id="KW-1185">Reference proteome</keyword>
<dbReference type="GO" id="GO:0005730">
    <property type="term" value="C:nucleolus"/>
    <property type="evidence" value="ECO:0007669"/>
    <property type="project" value="UniProtKB-SubCell"/>
</dbReference>
<evidence type="ECO:0000259" key="2">
    <source>
        <dbReference type="Pfam" id="PF08154"/>
    </source>
</evidence>
<evidence type="ECO:0000313" key="4">
    <source>
        <dbReference type="Proteomes" id="UP000466442"/>
    </source>
</evidence>
<comment type="subcellular location">
    <subcellularLocation>
        <location evidence="1">Nucleus</location>
        <location evidence="1">Nucleolus</location>
    </subcellularLocation>
    <subcellularLocation>
        <location evidence="1">Nucleus</location>
        <location evidence="1">Nucleoplasm</location>
    </subcellularLocation>
</comment>
<evidence type="ECO:0000256" key="1">
    <source>
        <dbReference type="HAMAP-Rule" id="MF_03029"/>
    </source>
</evidence>
<dbReference type="SUPFAM" id="SSF50978">
    <property type="entry name" value="WD40 repeat-like"/>
    <property type="match status" value="1"/>
</dbReference>
<sequence length="414" mass="46252">MTSDNQSDQLQIRFVTKQEKYSVPDNPFAVPSSVTTKELNDLVNQLFHEGNAAAKKVEFDFIAAGELLRAHLGDHLNKRGISLESVVEIEYLERHPPPEALDCLIHDDWVSSVDVSDFAIVTGCYDTSVHLWTTQGVHKLSVPAHTSPIKAVAWLKTDGPVASFVSASQDQTCMIWEWDVDENTVRCTDVCKGHIRSVDSVAVAPDGNRFASGSWDKMLKIWSLIDDDGESEHKKARKSGISQTKTPQVTLKGHKECISGMCWIDNVELATCSWDHTVRIWDTEMNSSVREIGGNKSFFNIQFSKANNLLATCSADRHIRLYDPRSTEGQIVKVTLTSHKNWVSSVSWSSDRENLLVSGSYDNAVKLWDIRSPQVPLYDLNGHEDKVMCTNWSHSPLIVSGGADNTLRIFKSSF</sequence>
<dbReference type="OrthoDB" id="10251381at2759"/>
<organism evidence="3 4">
    <name type="scientific">Apolygus lucorum</name>
    <name type="common">Small green plant bug</name>
    <name type="synonym">Lygocoris lucorum</name>
    <dbReference type="NCBI Taxonomy" id="248454"/>
    <lineage>
        <taxon>Eukaryota</taxon>
        <taxon>Metazoa</taxon>
        <taxon>Ecdysozoa</taxon>
        <taxon>Arthropoda</taxon>
        <taxon>Hexapoda</taxon>
        <taxon>Insecta</taxon>
        <taxon>Pterygota</taxon>
        <taxon>Neoptera</taxon>
        <taxon>Paraneoptera</taxon>
        <taxon>Hemiptera</taxon>
        <taxon>Heteroptera</taxon>
        <taxon>Panheteroptera</taxon>
        <taxon>Cimicomorpha</taxon>
        <taxon>Miridae</taxon>
        <taxon>Mirini</taxon>
        <taxon>Apolygus</taxon>
    </lineage>
</organism>
<dbReference type="PANTHER" id="PTHR19855:SF11">
    <property type="entry name" value="RIBOSOME BIOGENESIS PROTEIN WDR12"/>
    <property type="match status" value="1"/>
</dbReference>
<keyword evidence="1" id="KW-0690">Ribosome biogenesis</keyword>
<dbReference type="GO" id="GO:0000466">
    <property type="term" value="P:maturation of 5.8S rRNA from tricistronic rRNA transcript (SSU-rRNA, 5.8S rRNA, LSU-rRNA)"/>
    <property type="evidence" value="ECO:0007669"/>
    <property type="project" value="UniProtKB-UniRule"/>
</dbReference>
<dbReference type="Pfam" id="PF08154">
    <property type="entry name" value="NLE"/>
    <property type="match status" value="1"/>
</dbReference>
<dbReference type="Pfam" id="PF00400">
    <property type="entry name" value="WD40"/>
    <property type="match status" value="6"/>
</dbReference>
<dbReference type="GO" id="GO:0043021">
    <property type="term" value="F:ribonucleoprotein complex binding"/>
    <property type="evidence" value="ECO:0007669"/>
    <property type="project" value="UniProtKB-UniRule"/>
</dbReference>
<keyword evidence="1" id="KW-0539">Nucleus</keyword>
<dbReference type="EMBL" id="WIXP02000015">
    <property type="protein sequence ID" value="KAF6198764.1"/>
    <property type="molecule type" value="Genomic_DNA"/>
</dbReference>
<dbReference type="HAMAP" id="MF_03029">
    <property type="entry name" value="WDR12"/>
    <property type="match status" value="1"/>
</dbReference>
<comment type="caution">
    <text evidence="3">The sequence shown here is derived from an EMBL/GenBank/DDBJ whole genome shotgun (WGS) entry which is preliminary data.</text>
</comment>
<dbReference type="Gene3D" id="2.130.10.10">
    <property type="entry name" value="YVTN repeat-like/Quinoprotein amine dehydrogenase"/>
    <property type="match status" value="3"/>
</dbReference>
<dbReference type="PROSITE" id="PS50082">
    <property type="entry name" value="WD_REPEATS_2"/>
    <property type="match status" value="4"/>
</dbReference>
<dbReference type="AlphaFoldDB" id="A0A6A4J9X8"/>